<keyword evidence="3 7" id="KW-0653">Protein transport</keyword>
<sequence length="287" mass="31461">MAEDTPKKKRFKLRKRKDNPEARMSLGAHLREARNRLIIAALGVLVGTIVAWIFYDQAFAVLTNPLEVARAHGHNVTVNFGTVLSSFDIKLRVSMWAGFVGSAPLWIYQFWAFVAPGLLPKEKLLALGYGLAGLALFVCGCLLGIWLIPHAVDVLTGFIPTSSTGYMDASQYLSFVTRLLLVFGLAFLFPEMMVGLNHLGLIKGKTMLRGWRIAVVFVFIFMAIANPLPDPWSMIFMALPICALYFGACGIAMLRDKRRAKRMAEEDAALDAALAAPSAAQIGPANS</sequence>
<proteinExistence type="inferred from homology"/>
<dbReference type="Pfam" id="PF00902">
    <property type="entry name" value="TatC"/>
    <property type="match status" value="1"/>
</dbReference>
<dbReference type="NCBIfam" id="TIGR00945">
    <property type="entry name" value="tatC"/>
    <property type="match status" value="1"/>
</dbReference>
<comment type="function">
    <text evidence="7">Part of the twin-arginine translocation (Tat) system that transports large folded proteins containing a characteristic twin-arginine motif in their signal peptide across membranes. Together with TatB, TatC is part of a receptor directly interacting with Tat signal peptides.</text>
</comment>
<keyword evidence="7" id="KW-0813">Transport</keyword>
<feature type="transmembrane region" description="Helical" evidence="7">
    <location>
        <begin position="126"/>
        <end position="149"/>
    </location>
</feature>
<dbReference type="Proteomes" id="UP000830236">
    <property type="component" value="Chromosome"/>
</dbReference>
<name>A0A9E7AR47_9ACTO</name>
<dbReference type="PANTHER" id="PTHR30371:SF0">
    <property type="entry name" value="SEC-INDEPENDENT PROTEIN TRANSLOCASE PROTEIN TATC, CHLOROPLASTIC-RELATED"/>
    <property type="match status" value="1"/>
</dbReference>
<dbReference type="KEGG" id="agh:M3I41_04475"/>
<comment type="subunit">
    <text evidence="7">The Tat system comprises two distinct complexes: a TatABC complex, containing multiple copies of TatA, TatB and TatC subunits, and a separate TatA complex, containing only TatA subunits. Substrates initially bind to the TatABC complex, which probably triggers association of the separate TatA complex to form the active translocon.</text>
</comment>
<keyword evidence="7" id="KW-1003">Cell membrane</keyword>
<evidence type="ECO:0000256" key="4">
    <source>
        <dbReference type="ARBA" id="ARBA00022989"/>
    </source>
</evidence>
<keyword evidence="5 7" id="KW-0811">Translocation</keyword>
<keyword evidence="4 7" id="KW-1133">Transmembrane helix</keyword>
<dbReference type="AlphaFoldDB" id="A0A9E7AR47"/>
<evidence type="ECO:0000256" key="5">
    <source>
        <dbReference type="ARBA" id="ARBA00023010"/>
    </source>
</evidence>
<dbReference type="GO" id="GO:0065002">
    <property type="term" value="P:intracellular protein transmembrane transport"/>
    <property type="evidence" value="ECO:0007669"/>
    <property type="project" value="TreeGrafter"/>
</dbReference>
<dbReference type="GO" id="GO:0033281">
    <property type="term" value="C:TAT protein transport complex"/>
    <property type="evidence" value="ECO:0007669"/>
    <property type="project" value="UniProtKB-UniRule"/>
</dbReference>
<dbReference type="EMBL" id="CP097095">
    <property type="protein sequence ID" value="UQF80518.1"/>
    <property type="molecule type" value="Genomic_DNA"/>
</dbReference>
<reference evidence="8" key="1">
    <citation type="submission" date="2022-05" db="EMBL/GenBank/DDBJ databases">
        <title>Using nanopore sequencing to obtain complete genomes from saliva samples.</title>
        <authorList>
            <person name="Baker J.L."/>
        </authorList>
    </citation>
    <scope>NUCLEOTIDE SEQUENCE</scope>
    <source>
        <strain evidence="8">JCVI-JB-Ag32</strain>
    </source>
</reference>
<evidence type="ECO:0000256" key="1">
    <source>
        <dbReference type="ARBA" id="ARBA00004141"/>
    </source>
</evidence>
<evidence type="ECO:0000256" key="7">
    <source>
        <dbReference type="HAMAP-Rule" id="MF_00902"/>
    </source>
</evidence>
<comment type="similarity">
    <text evidence="7">Belongs to the TatC family.</text>
</comment>
<evidence type="ECO:0000256" key="6">
    <source>
        <dbReference type="ARBA" id="ARBA00023136"/>
    </source>
</evidence>
<keyword evidence="2 7" id="KW-0812">Transmembrane</keyword>
<dbReference type="HAMAP" id="MF_00902">
    <property type="entry name" value="TatC"/>
    <property type="match status" value="1"/>
</dbReference>
<dbReference type="PANTHER" id="PTHR30371">
    <property type="entry name" value="SEC-INDEPENDENT PROTEIN TRANSLOCASE PROTEIN TATC"/>
    <property type="match status" value="1"/>
</dbReference>
<feature type="transmembrane region" description="Helical" evidence="7">
    <location>
        <begin position="93"/>
        <end position="114"/>
    </location>
</feature>
<feature type="transmembrane region" description="Helical" evidence="7">
    <location>
        <begin position="210"/>
        <end position="228"/>
    </location>
</feature>
<dbReference type="GO" id="GO:0043953">
    <property type="term" value="P:protein transport by the Tat complex"/>
    <property type="evidence" value="ECO:0007669"/>
    <property type="project" value="UniProtKB-UniRule"/>
</dbReference>
<dbReference type="InterPro" id="IPR002033">
    <property type="entry name" value="TatC"/>
</dbReference>
<comment type="caution">
    <text evidence="7">Lacks conserved residue(s) required for the propagation of feature annotation.</text>
</comment>
<evidence type="ECO:0000256" key="2">
    <source>
        <dbReference type="ARBA" id="ARBA00022692"/>
    </source>
</evidence>
<comment type="subcellular location">
    <subcellularLocation>
        <location evidence="7">Cell membrane</location>
        <topology evidence="7">Multi-pass membrane protein</topology>
    </subcellularLocation>
    <subcellularLocation>
        <location evidence="1">Membrane</location>
        <topology evidence="1">Multi-pass membrane protein</topology>
    </subcellularLocation>
</comment>
<evidence type="ECO:0000313" key="9">
    <source>
        <dbReference type="Proteomes" id="UP000830236"/>
    </source>
</evidence>
<feature type="transmembrane region" description="Helical" evidence="7">
    <location>
        <begin position="234"/>
        <end position="254"/>
    </location>
</feature>
<evidence type="ECO:0000256" key="3">
    <source>
        <dbReference type="ARBA" id="ARBA00022927"/>
    </source>
</evidence>
<keyword evidence="6 7" id="KW-0472">Membrane</keyword>
<gene>
    <name evidence="7 8" type="primary">tatC</name>
    <name evidence="8" type="ORF">M3I41_04475</name>
</gene>
<protein>
    <recommendedName>
        <fullName evidence="7">Sec-independent protein translocase protein TatC</fullName>
    </recommendedName>
</protein>
<dbReference type="PRINTS" id="PR01840">
    <property type="entry name" value="TATCFAMILY"/>
</dbReference>
<accession>A0A9E7AR47</accession>
<organism evidence="8 9">
    <name type="scientific">Actinomyces graevenitzii</name>
    <dbReference type="NCBI Taxonomy" id="55565"/>
    <lineage>
        <taxon>Bacteria</taxon>
        <taxon>Bacillati</taxon>
        <taxon>Actinomycetota</taxon>
        <taxon>Actinomycetes</taxon>
        <taxon>Actinomycetales</taxon>
        <taxon>Actinomycetaceae</taxon>
        <taxon>Actinomyces</taxon>
    </lineage>
</organism>
<dbReference type="GO" id="GO:0009977">
    <property type="term" value="F:proton motive force dependent protein transmembrane transporter activity"/>
    <property type="evidence" value="ECO:0007669"/>
    <property type="project" value="TreeGrafter"/>
</dbReference>
<evidence type="ECO:0000313" key="8">
    <source>
        <dbReference type="EMBL" id="UQF80518.1"/>
    </source>
</evidence>
<feature type="transmembrane region" description="Helical" evidence="7">
    <location>
        <begin position="37"/>
        <end position="55"/>
    </location>
</feature>